<keyword evidence="7 10" id="KW-0472">Membrane</keyword>
<dbReference type="PANTHER" id="PTHR21137:SF35">
    <property type="entry name" value="ODORANT RECEPTOR 19A-RELATED"/>
    <property type="match status" value="1"/>
</dbReference>
<evidence type="ECO:0000256" key="10">
    <source>
        <dbReference type="SAM" id="Phobius"/>
    </source>
</evidence>
<evidence type="ECO:0000256" key="2">
    <source>
        <dbReference type="ARBA" id="ARBA00022475"/>
    </source>
</evidence>
<reference evidence="11 12" key="1">
    <citation type="journal article" date="2008" name="Nature">
        <title>The genome of the model beetle and pest Tribolium castaneum.</title>
        <authorList>
            <consortium name="Tribolium Genome Sequencing Consortium"/>
            <person name="Richards S."/>
            <person name="Gibbs R.A."/>
            <person name="Weinstock G.M."/>
            <person name="Brown S.J."/>
            <person name="Denell R."/>
            <person name="Beeman R.W."/>
            <person name="Gibbs R."/>
            <person name="Beeman R.W."/>
            <person name="Brown S.J."/>
            <person name="Bucher G."/>
            <person name="Friedrich M."/>
            <person name="Grimmelikhuijzen C.J."/>
            <person name="Klingler M."/>
            <person name="Lorenzen M."/>
            <person name="Richards S."/>
            <person name="Roth S."/>
            <person name="Schroder R."/>
            <person name="Tautz D."/>
            <person name="Zdobnov E.M."/>
            <person name="Muzny D."/>
            <person name="Gibbs R.A."/>
            <person name="Weinstock G.M."/>
            <person name="Attaway T."/>
            <person name="Bell S."/>
            <person name="Buhay C.J."/>
            <person name="Chandrabose M.N."/>
            <person name="Chavez D."/>
            <person name="Clerk-Blankenburg K.P."/>
            <person name="Cree A."/>
            <person name="Dao M."/>
            <person name="Davis C."/>
            <person name="Chacko J."/>
            <person name="Dinh H."/>
            <person name="Dugan-Rocha S."/>
            <person name="Fowler G."/>
            <person name="Garner T.T."/>
            <person name="Garnes J."/>
            <person name="Gnirke A."/>
            <person name="Hawes A."/>
            <person name="Hernandez J."/>
            <person name="Hines S."/>
            <person name="Holder M."/>
            <person name="Hume J."/>
            <person name="Jhangiani S.N."/>
            <person name="Joshi V."/>
            <person name="Khan Z.M."/>
            <person name="Jackson L."/>
            <person name="Kovar C."/>
            <person name="Kowis A."/>
            <person name="Lee S."/>
            <person name="Lewis L.R."/>
            <person name="Margolis J."/>
            <person name="Morgan M."/>
            <person name="Nazareth L.V."/>
            <person name="Nguyen N."/>
            <person name="Okwuonu G."/>
            <person name="Parker D."/>
            <person name="Richards S."/>
            <person name="Ruiz S.J."/>
            <person name="Santibanez J."/>
            <person name="Savard J."/>
            <person name="Scherer S.E."/>
            <person name="Schneider B."/>
            <person name="Sodergren E."/>
            <person name="Tautz D."/>
            <person name="Vattahil S."/>
            <person name="Villasana D."/>
            <person name="White C.S."/>
            <person name="Wright R."/>
            <person name="Park Y."/>
            <person name="Beeman R.W."/>
            <person name="Lord J."/>
            <person name="Oppert B."/>
            <person name="Lorenzen M."/>
            <person name="Brown S."/>
            <person name="Wang L."/>
            <person name="Savard J."/>
            <person name="Tautz D."/>
            <person name="Richards S."/>
            <person name="Weinstock G."/>
            <person name="Gibbs R.A."/>
            <person name="Liu Y."/>
            <person name="Worley K."/>
            <person name="Weinstock G."/>
            <person name="Elsik C.G."/>
            <person name="Reese J.T."/>
            <person name="Elhaik E."/>
            <person name="Landan G."/>
            <person name="Graur D."/>
            <person name="Arensburger P."/>
            <person name="Atkinson P."/>
            <person name="Beeman R.W."/>
            <person name="Beidler J."/>
            <person name="Brown S.J."/>
            <person name="Demuth J.P."/>
            <person name="Drury D.W."/>
            <person name="Du Y.Z."/>
            <person name="Fujiwara H."/>
            <person name="Lorenzen M."/>
            <person name="Maselli V."/>
            <person name="Osanai M."/>
            <person name="Park Y."/>
            <person name="Robertson H.M."/>
            <person name="Tu Z."/>
            <person name="Wang J.J."/>
            <person name="Wang S."/>
            <person name="Richards S."/>
            <person name="Song H."/>
            <person name="Zhang L."/>
            <person name="Sodergren E."/>
            <person name="Werner D."/>
            <person name="Stanke M."/>
            <person name="Morgenstern B."/>
            <person name="Solovyev V."/>
            <person name="Kosarev P."/>
            <person name="Brown G."/>
            <person name="Chen H.C."/>
            <person name="Ermolaeva O."/>
            <person name="Hlavina W."/>
            <person name="Kapustin Y."/>
            <person name="Kiryutin B."/>
            <person name="Kitts P."/>
            <person name="Maglott D."/>
            <person name="Pruitt K."/>
            <person name="Sapojnikov V."/>
            <person name="Souvorov A."/>
            <person name="Mackey A.J."/>
            <person name="Waterhouse R.M."/>
            <person name="Wyder S."/>
            <person name="Zdobnov E.M."/>
            <person name="Zdobnov E.M."/>
            <person name="Wyder S."/>
            <person name="Kriventseva E.V."/>
            <person name="Kadowaki T."/>
            <person name="Bork P."/>
            <person name="Aranda M."/>
            <person name="Bao R."/>
            <person name="Beermann A."/>
            <person name="Berns N."/>
            <person name="Bolognesi R."/>
            <person name="Bonneton F."/>
            <person name="Bopp D."/>
            <person name="Brown S.J."/>
            <person name="Bucher G."/>
            <person name="Butts T."/>
            <person name="Chaumot A."/>
            <person name="Denell R.E."/>
            <person name="Ferrier D.E."/>
            <person name="Friedrich M."/>
            <person name="Gordon C.M."/>
            <person name="Jindra M."/>
            <person name="Klingler M."/>
            <person name="Lan Q."/>
            <person name="Lattorff H.M."/>
            <person name="Laudet V."/>
            <person name="von Levetsow C."/>
            <person name="Liu Z."/>
            <person name="Lutz R."/>
            <person name="Lynch J.A."/>
            <person name="da Fonseca R.N."/>
            <person name="Posnien N."/>
            <person name="Reuter R."/>
            <person name="Roth S."/>
            <person name="Savard J."/>
            <person name="Schinko J.B."/>
            <person name="Schmitt C."/>
            <person name="Schoppmeier M."/>
            <person name="Schroder R."/>
            <person name="Shippy T.D."/>
            <person name="Simonnet F."/>
            <person name="Marques-Souza H."/>
            <person name="Tautz D."/>
            <person name="Tomoyasu Y."/>
            <person name="Trauner J."/>
            <person name="Van der Zee M."/>
            <person name="Vervoort M."/>
            <person name="Wittkopp N."/>
            <person name="Wimmer E.A."/>
            <person name="Yang X."/>
            <person name="Jones A.K."/>
            <person name="Sattelle D.B."/>
            <person name="Ebert P.R."/>
            <person name="Nelson D."/>
            <person name="Scott J.G."/>
            <person name="Beeman R.W."/>
            <person name="Muthukrishnan S."/>
            <person name="Kramer K.J."/>
            <person name="Arakane Y."/>
            <person name="Beeman R.W."/>
            <person name="Zhu Q."/>
            <person name="Hogenkamp D."/>
            <person name="Dixit R."/>
            <person name="Oppert B."/>
            <person name="Jiang H."/>
            <person name="Zou Z."/>
            <person name="Marshall J."/>
            <person name="Elpidina E."/>
            <person name="Vinokurov K."/>
            <person name="Oppert C."/>
            <person name="Zou Z."/>
            <person name="Evans J."/>
            <person name="Lu Z."/>
            <person name="Zhao P."/>
            <person name="Sumathipala N."/>
            <person name="Altincicek B."/>
            <person name="Vilcinskas A."/>
            <person name="Williams M."/>
            <person name="Hultmark D."/>
            <person name="Hetru C."/>
            <person name="Jiang H."/>
            <person name="Grimmelikhuijzen C.J."/>
            <person name="Hauser F."/>
            <person name="Cazzamali G."/>
            <person name="Williamson M."/>
            <person name="Park Y."/>
            <person name="Li B."/>
            <person name="Tanaka Y."/>
            <person name="Predel R."/>
            <person name="Neupert S."/>
            <person name="Schachtner J."/>
            <person name="Verleyen P."/>
            <person name="Raible F."/>
            <person name="Bork P."/>
            <person name="Friedrich M."/>
            <person name="Walden K.K."/>
            <person name="Robertson H.M."/>
            <person name="Angeli S."/>
            <person name="Foret S."/>
            <person name="Bucher G."/>
            <person name="Schuetz S."/>
            <person name="Maleszka R."/>
            <person name="Wimmer E.A."/>
            <person name="Beeman R.W."/>
            <person name="Lorenzen M."/>
            <person name="Tomoyasu Y."/>
            <person name="Miller S.C."/>
            <person name="Grossmann D."/>
            <person name="Bucher G."/>
        </authorList>
    </citation>
    <scope>NUCLEOTIDE SEQUENCE [LARGE SCALE GENOMIC DNA]</scope>
    <source>
        <strain evidence="11 12">Georgia GA2</strain>
    </source>
</reference>
<keyword evidence="2" id="KW-1003">Cell membrane</keyword>
<feature type="transmembrane region" description="Helical" evidence="10">
    <location>
        <begin position="24"/>
        <end position="43"/>
    </location>
</feature>
<evidence type="ECO:0000256" key="4">
    <source>
        <dbReference type="ARBA" id="ARBA00022692"/>
    </source>
</evidence>
<keyword evidence="5" id="KW-0552">Olfaction</keyword>
<dbReference type="GO" id="GO:0005886">
    <property type="term" value="C:plasma membrane"/>
    <property type="evidence" value="ECO:0000318"/>
    <property type="project" value="GO_Central"/>
</dbReference>
<accession>A0A139WN44</accession>
<protein>
    <submittedName>
        <fullName evidence="11">Uncharacterized protein</fullName>
    </submittedName>
</protein>
<dbReference type="InterPro" id="IPR004117">
    <property type="entry name" value="7tm6_olfct_rcpt"/>
</dbReference>
<keyword evidence="8" id="KW-0675">Receptor</keyword>
<evidence type="ECO:0000256" key="6">
    <source>
        <dbReference type="ARBA" id="ARBA00022989"/>
    </source>
</evidence>
<evidence type="ECO:0000256" key="9">
    <source>
        <dbReference type="ARBA" id="ARBA00023224"/>
    </source>
</evidence>
<feature type="transmembrane region" description="Helical" evidence="10">
    <location>
        <begin position="122"/>
        <end position="143"/>
    </location>
</feature>
<comment type="subcellular location">
    <subcellularLocation>
        <location evidence="1">Cell membrane</location>
        <topology evidence="1">Multi-pass membrane protein</topology>
    </subcellularLocation>
</comment>
<dbReference type="GO" id="GO:0005549">
    <property type="term" value="F:odorant binding"/>
    <property type="evidence" value="ECO:0007669"/>
    <property type="project" value="InterPro"/>
</dbReference>
<dbReference type="PANTHER" id="PTHR21137">
    <property type="entry name" value="ODORANT RECEPTOR"/>
    <property type="match status" value="1"/>
</dbReference>
<keyword evidence="12" id="KW-1185">Reference proteome</keyword>
<dbReference type="eggNOG" id="ENOG502T2DQ">
    <property type="taxonomic scope" value="Eukaryota"/>
</dbReference>
<dbReference type="Proteomes" id="UP000007266">
    <property type="component" value="Linkage group 2"/>
</dbReference>
<proteinExistence type="predicted"/>
<dbReference type="Pfam" id="PF02949">
    <property type="entry name" value="7tm_6"/>
    <property type="match status" value="1"/>
</dbReference>
<sequence length="152" mass="17580">MLVDYHNFLMRYCGTMNDAFKNVFLLQFLMSIASASVSVFIFVQPGDWTNRTKFLLYFVVIISESSYYCVPSEIIKNSASELSKSLYESKWYNTDVSQFKKCIVLVIARAQKTINFSGYGLVYINLQTFIVICKTVFTFYTYLNSARKISSE</sequence>
<organism evidence="11 12">
    <name type="scientific">Tribolium castaneum</name>
    <name type="common">Red flour beetle</name>
    <dbReference type="NCBI Taxonomy" id="7070"/>
    <lineage>
        <taxon>Eukaryota</taxon>
        <taxon>Metazoa</taxon>
        <taxon>Ecdysozoa</taxon>
        <taxon>Arthropoda</taxon>
        <taxon>Hexapoda</taxon>
        <taxon>Insecta</taxon>
        <taxon>Pterygota</taxon>
        <taxon>Neoptera</taxon>
        <taxon>Endopterygota</taxon>
        <taxon>Coleoptera</taxon>
        <taxon>Polyphaga</taxon>
        <taxon>Cucujiformia</taxon>
        <taxon>Tenebrionidae</taxon>
        <taxon>Tenebrionidae incertae sedis</taxon>
        <taxon>Tribolium</taxon>
    </lineage>
</organism>
<keyword evidence="6 10" id="KW-1133">Transmembrane helix</keyword>
<dbReference type="EMBL" id="KQ971311">
    <property type="protein sequence ID" value="KYB29449.1"/>
    <property type="molecule type" value="Genomic_DNA"/>
</dbReference>
<evidence type="ECO:0000256" key="7">
    <source>
        <dbReference type="ARBA" id="ARBA00023136"/>
    </source>
</evidence>
<reference evidence="11 12" key="2">
    <citation type="journal article" date="2010" name="Nucleic Acids Res.">
        <title>BeetleBase in 2010: revisions to provide comprehensive genomic information for Tribolium castaneum.</title>
        <authorList>
            <person name="Kim H.S."/>
            <person name="Murphy T."/>
            <person name="Xia J."/>
            <person name="Caragea D."/>
            <person name="Park Y."/>
            <person name="Beeman R.W."/>
            <person name="Lorenzen M.D."/>
            <person name="Butcher S."/>
            <person name="Manak J.R."/>
            <person name="Brown S.J."/>
        </authorList>
    </citation>
    <scope>GENOME REANNOTATION</scope>
    <source>
        <strain evidence="11 12">Georgia GA2</strain>
    </source>
</reference>
<evidence type="ECO:0000256" key="5">
    <source>
        <dbReference type="ARBA" id="ARBA00022725"/>
    </source>
</evidence>
<dbReference type="InParanoid" id="A0A139WN44"/>
<gene>
    <name evidence="11" type="primary">AUGUSTUS-3.0.2_31989</name>
    <name evidence="11" type="ORF">TcasGA2_TC031989</name>
</gene>
<keyword evidence="4 10" id="KW-0812">Transmembrane</keyword>
<dbReference type="GO" id="GO:0050911">
    <property type="term" value="P:detection of chemical stimulus involved in sensory perception of smell"/>
    <property type="evidence" value="ECO:0000318"/>
    <property type="project" value="GO_Central"/>
</dbReference>
<dbReference type="GO" id="GO:0007165">
    <property type="term" value="P:signal transduction"/>
    <property type="evidence" value="ECO:0007669"/>
    <property type="project" value="UniProtKB-KW"/>
</dbReference>
<evidence type="ECO:0000256" key="1">
    <source>
        <dbReference type="ARBA" id="ARBA00004651"/>
    </source>
</evidence>
<evidence type="ECO:0000256" key="3">
    <source>
        <dbReference type="ARBA" id="ARBA00022606"/>
    </source>
</evidence>
<keyword evidence="3" id="KW-0716">Sensory transduction</keyword>
<evidence type="ECO:0000313" key="12">
    <source>
        <dbReference type="Proteomes" id="UP000007266"/>
    </source>
</evidence>
<evidence type="ECO:0000313" key="11">
    <source>
        <dbReference type="EMBL" id="KYB29449.1"/>
    </source>
</evidence>
<keyword evidence="9" id="KW-0807">Transducer</keyword>
<evidence type="ECO:0000256" key="8">
    <source>
        <dbReference type="ARBA" id="ARBA00023170"/>
    </source>
</evidence>
<name>A0A139WN44_TRICA</name>
<dbReference type="GO" id="GO:0004984">
    <property type="term" value="F:olfactory receptor activity"/>
    <property type="evidence" value="ECO:0000318"/>
    <property type="project" value="GO_Central"/>
</dbReference>
<dbReference type="AlphaFoldDB" id="A0A139WN44"/>